<accession>A0ABV9F999</accession>
<evidence type="ECO:0000313" key="3">
    <source>
        <dbReference type="Proteomes" id="UP001596028"/>
    </source>
</evidence>
<dbReference type="RefSeq" id="WP_378092538.1">
    <property type="nucleotide sequence ID" value="NZ_JBHSEP010000002.1"/>
</dbReference>
<keyword evidence="1" id="KW-0472">Membrane</keyword>
<feature type="transmembrane region" description="Helical" evidence="1">
    <location>
        <begin position="110"/>
        <end position="131"/>
    </location>
</feature>
<name>A0ABV9F999_9BACL</name>
<organism evidence="2 3">
    <name type="scientific">Cohnella hongkongensis</name>
    <dbReference type="NCBI Taxonomy" id="178337"/>
    <lineage>
        <taxon>Bacteria</taxon>
        <taxon>Bacillati</taxon>
        <taxon>Bacillota</taxon>
        <taxon>Bacilli</taxon>
        <taxon>Bacillales</taxon>
        <taxon>Paenibacillaceae</taxon>
        <taxon>Cohnella</taxon>
    </lineage>
</organism>
<feature type="transmembrane region" description="Helical" evidence="1">
    <location>
        <begin position="61"/>
        <end position="79"/>
    </location>
</feature>
<feature type="transmembrane region" description="Helical" evidence="1">
    <location>
        <begin position="182"/>
        <end position="199"/>
    </location>
</feature>
<feature type="transmembrane region" description="Helical" evidence="1">
    <location>
        <begin position="206"/>
        <end position="227"/>
    </location>
</feature>
<evidence type="ECO:0000313" key="2">
    <source>
        <dbReference type="EMBL" id="MFC4597397.1"/>
    </source>
</evidence>
<gene>
    <name evidence="2" type="ORF">ACFO3S_04045</name>
</gene>
<keyword evidence="1" id="KW-0812">Transmembrane</keyword>
<feature type="transmembrane region" description="Helical" evidence="1">
    <location>
        <begin position="86"/>
        <end position="104"/>
    </location>
</feature>
<proteinExistence type="predicted"/>
<keyword evidence="3" id="KW-1185">Reference proteome</keyword>
<evidence type="ECO:0000256" key="1">
    <source>
        <dbReference type="SAM" id="Phobius"/>
    </source>
</evidence>
<dbReference type="Proteomes" id="UP001596028">
    <property type="component" value="Unassembled WGS sequence"/>
</dbReference>
<keyword evidence="1" id="KW-1133">Transmembrane helix</keyword>
<protein>
    <submittedName>
        <fullName evidence="2">Uncharacterized protein</fullName>
    </submittedName>
</protein>
<comment type="caution">
    <text evidence="2">The sequence shown here is derived from an EMBL/GenBank/DDBJ whole genome shotgun (WGS) entry which is preliminary data.</text>
</comment>
<feature type="transmembrane region" description="Helical" evidence="1">
    <location>
        <begin position="151"/>
        <end position="170"/>
    </location>
</feature>
<reference evidence="3" key="1">
    <citation type="journal article" date="2019" name="Int. J. Syst. Evol. Microbiol.">
        <title>The Global Catalogue of Microorganisms (GCM) 10K type strain sequencing project: providing services to taxonomists for standard genome sequencing and annotation.</title>
        <authorList>
            <consortium name="The Broad Institute Genomics Platform"/>
            <consortium name="The Broad Institute Genome Sequencing Center for Infectious Disease"/>
            <person name="Wu L."/>
            <person name="Ma J."/>
        </authorList>
    </citation>
    <scope>NUCLEOTIDE SEQUENCE [LARGE SCALE GENOMIC DNA]</scope>
    <source>
        <strain evidence="3">CCUG 49571</strain>
    </source>
</reference>
<feature type="transmembrane region" description="Helical" evidence="1">
    <location>
        <begin position="233"/>
        <end position="254"/>
    </location>
</feature>
<dbReference type="EMBL" id="JBHSEP010000002">
    <property type="protein sequence ID" value="MFC4597397.1"/>
    <property type="molecule type" value="Genomic_DNA"/>
</dbReference>
<sequence length="277" mass="30250">MDKKPLSTKSEKSIWFRFFAVLFALAGLIMLEGLTEGLEPWIRSALAFDPHPEELRFHGAVHGALIGVLLSGSLFILLWRPLAKPLLVRFYFVGHLIFLGTLAATGPAFALTRFPIFVLFGILLAVLYFAYGNRREILRPTEPANLDRPMLVLSIVALLGLLPFLINGAVQQFQETEEQFRWGEGTALALTLIYGSFMVSTARKGAGALGLLLSFTYMYMGAAALALPDHEASWGIGGGSAAIVYGCVYAVFALRLMRKSGAVPAARELAQELDQQA</sequence>